<sequence length="228" mass="23993">MNTEPTSTPIVFLSGAGLPAWIWDEVRASLPVDSVVASYPKHQDATLRDYAEAALAQAPDGEFTVVAHSIGGVVASEIAAVAPARVAGLLGVAASVPAAGRSFLGALPAPQRHIVGLIMRIAGTRPPEKAIRSGLCAGLGEDEVARIVADFAPESQRLYRDRVSARTLPARTGYVVTTADKEFPAALQSRYADELGTPWRREMATGHLPMLQDPATMGQILKEFAAGA</sequence>
<evidence type="ECO:0000313" key="2">
    <source>
        <dbReference type="EMBL" id="SEL34399.1"/>
    </source>
</evidence>
<dbReference type="SUPFAM" id="SSF53474">
    <property type="entry name" value="alpha/beta-Hydrolases"/>
    <property type="match status" value="1"/>
</dbReference>
<organism evidence="2 3">
    <name type="scientific">Rhodococcus maanshanensis</name>
    <dbReference type="NCBI Taxonomy" id="183556"/>
    <lineage>
        <taxon>Bacteria</taxon>
        <taxon>Bacillati</taxon>
        <taxon>Actinomycetota</taxon>
        <taxon>Actinomycetes</taxon>
        <taxon>Mycobacteriales</taxon>
        <taxon>Nocardiaceae</taxon>
        <taxon>Rhodococcus</taxon>
    </lineage>
</organism>
<dbReference type="EMBL" id="FOAW01000008">
    <property type="protein sequence ID" value="SEL34399.1"/>
    <property type="molecule type" value="Genomic_DNA"/>
</dbReference>
<reference evidence="3" key="1">
    <citation type="submission" date="2016-10" db="EMBL/GenBank/DDBJ databases">
        <authorList>
            <person name="Varghese N."/>
            <person name="Submissions S."/>
        </authorList>
    </citation>
    <scope>NUCLEOTIDE SEQUENCE [LARGE SCALE GENOMIC DNA]</scope>
    <source>
        <strain evidence="3">DSM 44675</strain>
    </source>
</reference>
<evidence type="ECO:0000313" key="3">
    <source>
        <dbReference type="Proteomes" id="UP000198677"/>
    </source>
</evidence>
<dbReference type="PANTHER" id="PTHR37017:SF11">
    <property type="entry name" value="ESTERASE_LIPASE_THIOESTERASE DOMAIN-CONTAINING PROTEIN"/>
    <property type="match status" value="1"/>
</dbReference>
<protein>
    <submittedName>
        <fullName evidence="2">Pimeloyl-ACP methyl ester carboxylesterase</fullName>
    </submittedName>
</protein>
<dbReference type="InterPro" id="IPR029058">
    <property type="entry name" value="AB_hydrolase_fold"/>
</dbReference>
<dbReference type="Pfam" id="PF12697">
    <property type="entry name" value="Abhydrolase_6"/>
    <property type="match status" value="1"/>
</dbReference>
<dbReference type="Gene3D" id="3.40.50.1820">
    <property type="entry name" value="alpha/beta hydrolase"/>
    <property type="match status" value="1"/>
</dbReference>
<name>A0A1H7PFI4_9NOCA</name>
<dbReference type="RefSeq" id="WP_072751791.1">
    <property type="nucleotide sequence ID" value="NZ_FOAW01000008.1"/>
</dbReference>
<gene>
    <name evidence="2" type="ORF">SAMN05444583_10835</name>
</gene>
<dbReference type="GO" id="GO:0003824">
    <property type="term" value="F:catalytic activity"/>
    <property type="evidence" value="ECO:0007669"/>
    <property type="project" value="UniProtKB-ARBA"/>
</dbReference>
<evidence type="ECO:0000259" key="1">
    <source>
        <dbReference type="Pfam" id="PF12697"/>
    </source>
</evidence>
<dbReference type="InterPro" id="IPR052897">
    <property type="entry name" value="Sec-Metab_Biosynth_Hydrolase"/>
</dbReference>
<dbReference type="OrthoDB" id="3249793at2"/>
<feature type="domain" description="AB hydrolase-1" evidence="1">
    <location>
        <begin position="10"/>
        <end position="215"/>
    </location>
</feature>
<dbReference type="AlphaFoldDB" id="A0A1H7PFI4"/>
<keyword evidence="3" id="KW-1185">Reference proteome</keyword>
<dbReference type="PANTHER" id="PTHR37017">
    <property type="entry name" value="AB HYDROLASE-1 DOMAIN-CONTAINING PROTEIN-RELATED"/>
    <property type="match status" value="1"/>
</dbReference>
<accession>A0A1H7PFI4</accession>
<proteinExistence type="predicted"/>
<dbReference type="Proteomes" id="UP000198677">
    <property type="component" value="Unassembled WGS sequence"/>
</dbReference>
<dbReference type="InterPro" id="IPR000073">
    <property type="entry name" value="AB_hydrolase_1"/>
</dbReference>